<evidence type="ECO:0000256" key="8">
    <source>
        <dbReference type="PIRSR" id="PIRSR000232-1"/>
    </source>
</evidence>
<evidence type="ECO:0000256" key="1">
    <source>
        <dbReference type="ARBA" id="ARBA00007118"/>
    </source>
</evidence>
<dbReference type="InterPro" id="IPR026021">
    <property type="entry name" value="YdjA-like"/>
</dbReference>
<dbReference type="EMBL" id="FUZU01000002">
    <property type="protein sequence ID" value="SKC75628.1"/>
    <property type="molecule type" value="Genomic_DNA"/>
</dbReference>
<feature type="binding site" description="in other chain" evidence="8">
    <location>
        <begin position="18"/>
        <end position="20"/>
    </location>
    <ligand>
        <name>FMN</name>
        <dbReference type="ChEBI" id="CHEBI:58210"/>
        <note>ligand shared between dimeric partners</note>
    </ligand>
</feature>
<feature type="binding site" description="in other chain" evidence="8">
    <location>
        <begin position="146"/>
        <end position="148"/>
    </location>
    <ligand>
        <name>FMN</name>
        <dbReference type="ChEBI" id="CHEBI:58210"/>
        <note>ligand shared between dimeric partners</note>
    </ligand>
</feature>
<accession>A0A1T5LJL8</accession>
<keyword evidence="2 7" id="KW-0285">Flavoprotein</keyword>
<gene>
    <name evidence="10" type="ORF">SAMN05660236_3282</name>
</gene>
<dbReference type="GO" id="GO:0016491">
    <property type="term" value="F:oxidoreductase activity"/>
    <property type="evidence" value="ECO:0007669"/>
    <property type="project" value="UniProtKB-UniRule"/>
</dbReference>
<name>A0A1T5LJL8_9BACT</name>
<sequence length="198" mass="22276">MNIDSSKAELVNTLIRNRRSVFQQQYSGERVDDAIVNQMLENARWAPTHKFTEPWHFVVFTGEGLKRLGEQQAAVYKSVTEASGTFKEERYQNLLTKTVLSSHIIAVGMKRDEKKSLPELEEIGAVFCAVQNMYLTAAAYGIGCYLSSGGITYFEAAKELFGLEKDDKLLGFLHIGIPKGPVPDSKRKPIEEKVTWVK</sequence>
<reference evidence="10 11" key="1">
    <citation type="submission" date="2017-02" db="EMBL/GenBank/DDBJ databases">
        <authorList>
            <person name="Peterson S.W."/>
        </authorList>
    </citation>
    <scope>NUCLEOTIDE SEQUENCE [LARGE SCALE GENOMIC DNA]</scope>
    <source>
        <strain evidence="10 11">DSM 25262</strain>
    </source>
</reference>
<feature type="binding site" evidence="8">
    <location>
        <position position="49"/>
    </location>
    <ligand>
        <name>FMN</name>
        <dbReference type="ChEBI" id="CHEBI:58210"/>
        <note>ligand shared between dimeric partners</note>
    </ligand>
</feature>
<dbReference type="SUPFAM" id="SSF55469">
    <property type="entry name" value="FMN-dependent nitroreductase-like"/>
    <property type="match status" value="1"/>
</dbReference>
<dbReference type="EC" id="1.-.-.-" evidence="7"/>
<evidence type="ECO:0000259" key="9">
    <source>
        <dbReference type="Pfam" id="PF00881"/>
    </source>
</evidence>
<dbReference type="InterPro" id="IPR000415">
    <property type="entry name" value="Nitroreductase-like"/>
</dbReference>
<keyword evidence="11" id="KW-1185">Reference proteome</keyword>
<evidence type="ECO:0000256" key="7">
    <source>
        <dbReference type="PIRNR" id="PIRNR000232"/>
    </source>
</evidence>
<comment type="cofactor">
    <cofactor evidence="8">
        <name>FMN</name>
        <dbReference type="ChEBI" id="CHEBI:58210"/>
    </cofactor>
    <text evidence="8">Binds 1 FMN per subunit.</text>
</comment>
<dbReference type="PANTHER" id="PTHR43821:SF1">
    <property type="entry name" value="NAD(P)H NITROREDUCTASE YDJA-RELATED"/>
    <property type="match status" value="1"/>
</dbReference>
<feature type="domain" description="Nitroreductase" evidence="9">
    <location>
        <begin position="15"/>
        <end position="176"/>
    </location>
</feature>
<evidence type="ECO:0000313" key="11">
    <source>
        <dbReference type="Proteomes" id="UP000190961"/>
    </source>
</evidence>
<comment type="similarity">
    <text evidence="1 7">Belongs to the nitroreductase family.</text>
</comment>
<keyword evidence="6 7" id="KW-0520">NAD</keyword>
<evidence type="ECO:0000256" key="4">
    <source>
        <dbReference type="ARBA" id="ARBA00022857"/>
    </source>
</evidence>
<keyword evidence="3 7" id="KW-0288">FMN</keyword>
<evidence type="ECO:0000256" key="2">
    <source>
        <dbReference type="ARBA" id="ARBA00022630"/>
    </source>
</evidence>
<evidence type="ECO:0000256" key="3">
    <source>
        <dbReference type="ARBA" id="ARBA00022643"/>
    </source>
</evidence>
<dbReference type="Gene3D" id="3.40.109.10">
    <property type="entry name" value="NADH Oxidase"/>
    <property type="match status" value="1"/>
</dbReference>
<keyword evidence="5 7" id="KW-0560">Oxidoreductase</keyword>
<evidence type="ECO:0000256" key="6">
    <source>
        <dbReference type="ARBA" id="ARBA00023027"/>
    </source>
</evidence>
<protein>
    <recommendedName>
        <fullName evidence="7">Putative NAD(P)H nitroreductase</fullName>
        <ecNumber evidence="7">1.-.-.-</ecNumber>
    </recommendedName>
</protein>
<dbReference type="STRING" id="688867.SAMN05660236_3282"/>
<dbReference type="CDD" id="cd02135">
    <property type="entry name" value="YdjA-like"/>
    <property type="match status" value="1"/>
</dbReference>
<proteinExistence type="inferred from homology"/>
<evidence type="ECO:0000256" key="5">
    <source>
        <dbReference type="ARBA" id="ARBA00023002"/>
    </source>
</evidence>
<dbReference type="InterPro" id="IPR029479">
    <property type="entry name" value="Nitroreductase"/>
</dbReference>
<dbReference type="AlphaFoldDB" id="A0A1T5LJL8"/>
<dbReference type="RefSeq" id="WP_079687821.1">
    <property type="nucleotide sequence ID" value="NZ_FUZU01000002.1"/>
</dbReference>
<dbReference type="Proteomes" id="UP000190961">
    <property type="component" value="Unassembled WGS sequence"/>
</dbReference>
<dbReference type="PIRSF" id="PIRSF000232">
    <property type="entry name" value="YdjA"/>
    <property type="match status" value="1"/>
</dbReference>
<keyword evidence="4 7" id="KW-0521">NADP</keyword>
<dbReference type="OrthoDB" id="9804207at2"/>
<evidence type="ECO:0000313" key="10">
    <source>
        <dbReference type="EMBL" id="SKC75628.1"/>
    </source>
</evidence>
<dbReference type="Pfam" id="PF00881">
    <property type="entry name" value="Nitroreductase"/>
    <property type="match status" value="1"/>
</dbReference>
<dbReference type="PANTHER" id="PTHR43821">
    <property type="entry name" value="NAD(P)H NITROREDUCTASE YDJA-RELATED"/>
    <property type="match status" value="1"/>
</dbReference>
<dbReference type="InterPro" id="IPR052530">
    <property type="entry name" value="NAD(P)H_nitroreductase"/>
</dbReference>
<organism evidence="10 11">
    <name type="scientific">Ohtaekwangia koreensis</name>
    <dbReference type="NCBI Taxonomy" id="688867"/>
    <lineage>
        <taxon>Bacteria</taxon>
        <taxon>Pseudomonadati</taxon>
        <taxon>Bacteroidota</taxon>
        <taxon>Cytophagia</taxon>
        <taxon>Cytophagales</taxon>
        <taxon>Fulvivirgaceae</taxon>
        <taxon>Ohtaekwangia</taxon>
    </lineage>
</organism>